<dbReference type="PROSITE" id="PS50883">
    <property type="entry name" value="EAL"/>
    <property type="match status" value="1"/>
</dbReference>
<organism evidence="4 5">
    <name type="scientific">Solibaculum intestinale</name>
    <dbReference type="NCBI Taxonomy" id="3133165"/>
    <lineage>
        <taxon>Bacteria</taxon>
        <taxon>Bacillati</taxon>
        <taxon>Bacillota</taxon>
        <taxon>Clostridia</taxon>
        <taxon>Eubacteriales</taxon>
        <taxon>Oscillospiraceae</taxon>
        <taxon>Solibaculum</taxon>
    </lineage>
</organism>
<dbReference type="PROSITE" id="PS50887">
    <property type="entry name" value="GGDEF"/>
    <property type="match status" value="1"/>
</dbReference>
<dbReference type="Gene3D" id="3.20.20.450">
    <property type="entry name" value="EAL domain"/>
    <property type="match status" value="1"/>
</dbReference>
<feature type="domain" description="GGDEF" evidence="3">
    <location>
        <begin position="245"/>
        <end position="374"/>
    </location>
</feature>
<protein>
    <submittedName>
        <fullName evidence="4">Bifunctional diguanylate cyclase/phosphodiesterase</fullName>
        <ecNumber evidence="4">2.7.7.65</ecNumber>
        <ecNumber evidence="4">3.1.4.52</ecNumber>
    </submittedName>
</protein>
<name>A0ABV1DYR5_9FIRM</name>
<dbReference type="EMBL" id="JBBMFD010000006">
    <property type="protein sequence ID" value="MEQ2440211.1"/>
    <property type="molecule type" value="Genomic_DNA"/>
</dbReference>
<feature type="transmembrane region" description="Helical" evidence="1">
    <location>
        <begin position="35"/>
        <end position="67"/>
    </location>
</feature>
<keyword evidence="1" id="KW-1133">Transmembrane helix</keyword>
<evidence type="ECO:0000313" key="4">
    <source>
        <dbReference type="EMBL" id="MEQ2440211.1"/>
    </source>
</evidence>
<dbReference type="Pfam" id="PF00990">
    <property type="entry name" value="GGDEF"/>
    <property type="match status" value="1"/>
</dbReference>
<keyword evidence="1" id="KW-0812">Transmembrane</keyword>
<dbReference type="SMART" id="SM00052">
    <property type="entry name" value="EAL"/>
    <property type="match status" value="1"/>
</dbReference>
<feature type="transmembrane region" description="Helical" evidence="1">
    <location>
        <begin position="73"/>
        <end position="95"/>
    </location>
</feature>
<dbReference type="InterPro" id="IPR029787">
    <property type="entry name" value="Nucleotide_cyclase"/>
</dbReference>
<dbReference type="EC" id="3.1.4.52" evidence="4"/>
<feature type="transmembrane region" description="Helical" evidence="1">
    <location>
        <begin position="104"/>
        <end position="124"/>
    </location>
</feature>
<keyword evidence="4" id="KW-0808">Transferase</keyword>
<feature type="transmembrane region" description="Helical" evidence="1">
    <location>
        <begin position="144"/>
        <end position="163"/>
    </location>
</feature>
<keyword evidence="4" id="KW-0548">Nucleotidyltransferase</keyword>
<dbReference type="PANTHER" id="PTHR33121:SF79">
    <property type="entry name" value="CYCLIC DI-GMP PHOSPHODIESTERASE PDED-RELATED"/>
    <property type="match status" value="1"/>
</dbReference>
<evidence type="ECO:0000256" key="1">
    <source>
        <dbReference type="SAM" id="Phobius"/>
    </source>
</evidence>
<dbReference type="SMART" id="SM00267">
    <property type="entry name" value="GGDEF"/>
    <property type="match status" value="1"/>
</dbReference>
<reference evidence="4 5" key="1">
    <citation type="submission" date="2024-03" db="EMBL/GenBank/DDBJ databases">
        <title>Human intestinal bacterial collection.</title>
        <authorList>
            <person name="Pauvert C."/>
            <person name="Hitch T.C.A."/>
            <person name="Clavel T."/>
        </authorList>
    </citation>
    <scope>NUCLEOTIDE SEQUENCE [LARGE SCALE GENOMIC DNA]</scope>
    <source>
        <strain evidence="4 5">CLA-JM-H44</strain>
    </source>
</reference>
<keyword evidence="1" id="KW-0472">Membrane</keyword>
<dbReference type="InterPro" id="IPR050706">
    <property type="entry name" value="Cyclic-di-GMP_PDE-like"/>
</dbReference>
<dbReference type="Proteomes" id="UP001489509">
    <property type="component" value="Unassembled WGS sequence"/>
</dbReference>
<dbReference type="GO" id="GO:0071111">
    <property type="term" value="F:cyclic-guanylate-specific phosphodiesterase activity"/>
    <property type="evidence" value="ECO:0007669"/>
    <property type="project" value="UniProtKB-EC"/>
</dbReference>
<gene>
    <name evidence="4" type="ORF">WMO26_05155</name>
</gene>
<proteinExistence type="predicted"/>
<dbReference type="GO" id="GO:0052621">
    <property type="term" value="F:diguanylate cyclase activity"/>
    <property type="evidence" value="ECO:0007669"/>
    <property type="project" value="UniProtKB-EC"/>
</dbReference>
<dbReference type="SUPFAM" id="SSF141868">
    <property type="entry name" value="EAL domain-like"/>
    <property type="match status" value="1"/>
</dbReference>
<feature type="transmembrane region" description="Helical" evidence="1">
    <location>
        <begin position="6"/>
        <end position="23"/>
    </location>
</feature>
<keyword evidence="5" id="KW-1185">Reference proteome</keyword>
<evidence type="ECO:0000259" key="3">
    <source>
        <dbReference type="PROSITE" id="PS50887"/>
    </source>
</evidence>
<dbReference type="InterPro" id="IPR001633">
    <property type="entry name" value="EAL_dom"/>
</dbReference>
<evidence type="ECO:0000313" key="5">
    <source>
        <dbReference type="Proteomes" id="UP001489509"/>
    </source>
</evidence>
<dbReference type="Gene3D" id="3.30.70.270">
    <property type="match status" value="1"/>
</dbReference>
<dbReference type="NCBIfam" id="TIGR00254">
    <property type="entry name" value="GGDEF"/>
    <property type="match status" value="1"/>
</dbReference>
<feature type="domain" description="EAL" evidence="2">
    <location>
        <begin position="383"/>
        <end position="637"/>
    </location>
</feature>
<dbReference type="PANTHER" id="PTHR33121">
    <property type="entry name" value="CYCLIC DI-GMP PHOSPHODIESTERASE PDEF"/>
    <property type="match status" value="1"/>
</dbReference>
<dbReference type="SUPFAM" id="SSF55073">
    <property type="entry name" value="Nucleotide cyclase"/>
    <property type="match status" value="1"/>
</dbReference>
<evidence type="ECO:0000259" key="2">
    <source>
        <dbReference type="PROSITE" id="PS50883"/>
    </source>
</evidence>
<feature type="transmembrane region" description="Helical" evidence="1">
    <location>
        <begin position="196"/>
        <end position="214"/>
    </location>
</feature>
<dbReference type="InterPro" id="IPR043128">
    <property type="entry name" value="Rev_trsase/Diguanyl_cyclase"/>
</dbReference>
<dbReference type="Pfam" id="PF00563">
    <property type="entry name" value="EAL"/>
    <property type="match status" value="1"/>
</dbReference>
<feature type="transmembrane region" description="Helical" evidence="1">
    <location>
        <begin position="175"/>
        <end position="190"/>
    </location>
</feature>
<dbReference type="EC" id="2.7.7.65" evidence="4"/>
<dbReference type="CDD" id="cd01948">
    <property type="entry name" value="EAL"/>
    <property type="match status" value="1"/>
</dbReference>
<feature type="transmembrane region" description="Helical" evidence="1">
    <location>
        <begin position="322"/>
        <end position="341"/>
    </location>
</feature>
<dbReference type="CDD" id="cd01949">
    <property type="entry name" value="GGDEF"/>
    <property type="match status" value="1"/>
</dbReference>
<dbReference type="RefSeq" id="WP_349218635.1">
    <property type="nucleotide sequence ID" value="NZ_JBBMFD010000006.1"/>
</dbReference>
<comment type="caution">
    <text evidence="4">The sequence shown here is derived from an EMBL/GenBank/DDBJ whole genome shotgun (WGS) entry which is preliminary data.</text>
</comment>
<dbReference type="InterPro" id="IPR035919">
    <property type="entry name" value="EAL_sf"/>
</dbReference>
<dbReference type="InterPro" id="IPR000160">
    <property type="entry name" value="GGDEF_dom"/>
</dbReference>
<sequence length="642" mass="71867">MSWHVEAEMVAFVIVGIILIYSREGNMLPTLKNRVFQLCLFTTFLSIGLNIASVCLIAAGSAVPVILTDVVNTLYFVATPAMALTYFYYTVAYVYEHSARIRRVYLISTIPYAVYMGLALADPATNWLFSYDVQNGYQRGPLQILPYVVFYAYCVGCLLITALRRKHIDPSIRRILYAFPLVAAVVIVVQQVVPQYILSGSAAACALLVIYLYLQNKRITVDPLTGLSNRQAYTAMLELRLRQKHPITVVVVSLMDFKFINDTFGQKSGDRVLSQIASFLSKEAAPDRVYRCGGDEFAVLMESETDADKRIRRMRKQFSQPWDVFGSGCMVYAGIGVARAWQLKLSVEELVSALECAVAEAKEGSTGRVVVCDDRMVARMKRKHAVTEILKEELLNQGFEVYYQPIYRCKDGGFPVAEALLRLPDTPLGPIYPDEFIPIAEETGLIVQMTYLVLAKVCKFVRRLLDEGAKLEGVSVNLSVLQFMQRDLADHIAEILDYYQIPARFIKLEITESVVASNYEAVLSVMEKLAKKGVQFALDDFGTGYSNLSYVMHLPVDMVKIDRSLIWSSLNNDRCATLVEAVSRTFGQAGIRMIAEGVETGEQAAFAQRCGIELIQGFLYAKPMPQEEALPYLMGVKELVNK</sequence>
<accession>A0ABV1DYR5</accession>
<keyword evidence="4" id="KW-0378">Hydrolase</keyword>